<dbReference type="EMBL" id="HE601186">
    <property type="protein sequence ID" value="CAP21132.2"/>
    <property type="molecule type" value="Genomic_DNA"/>
</dbReference>
<evidence type="ECO:0000313" key="2">
    <source>
        <dbReference type="EMBL" id="CAP21132.2"/>
    </source>
</evidence>
<dbReference type="KEGG" id="cbr:CBG_24549"/>
<protein>
    <submittedName>
        <fullName evidence="2">Protein CBG24549</fullName>
    </submittedName>
</protein>
<dbReference type="AlphaFoldDB" id="A8WKY6"/>
<reference evidence="2 3" key="1">
    <citation type="journal article" date="2003" name="PLoS Biol.">
        <title>The genome sequence of Caenorhabditis briggsae: a platform for comparative genomics.</title>
        <authorList>
            <person name="Stein L.D."/>
            <person name="Bao Z."/>
            <person name="Blasiar D."/>
            <person name="Blumenthal T."/>
            <person name="Brent M.R."/>
            <person name="Chen N."/>
            <person name="Chinwalla A."/>
            <person name="Clarke L."/>
            <person name="Clee C."/>
            <person name="Coghlan A."/>
            <person name="Coulson A."/>
            <person name="D'Eustachio P."/>
            <person name="Fitch D.H."/>
            <person name="Fulton L.A."/>
            <person name="Fulton R.E."/>
            <person name="Griffiths-Jones S."/>
            <person name="Harris T.W."/>
            <person name="Hillier L.W."/>
            <person name="Kamath R."/>
            <person name="Kuwabara P.E."/>
            <person name="Mardis E.R."/>
            <person name="Marra M.A."/>
            <person name="Miner T.L."/>
            <person name="Minx P."/>
            <person name="Mullikin J.C."/>
            <person name="Plumb R.W."/>
            <person name="Rogers J."/>
            <person name="Schein J.E."/>
            <person name="Sohrmann M."/>
            <person name="Spieth J."/>
            <person name="Stajich J.E."/>
            <person name="Wei C."/>
            <person name="Willey D."/>
            <person name="Wilson R.K."/>
            <person name="Durbin R."/>
            <person name="Waterston R.H."/>
        </authorList>
    </citation>
    <scope>NUCLEOTIDE SEQUENCE [LARGE SCALE GENOMIC DNA]</scope>
    <source>
        <strain evidence="2 3">AF16</strain>
    </source>
</reference>
<feature type="region of interest" description="Disordered" evidence="1">
    <location>
        <begin position="178"/>
        <end position="198"/>
    </location>
</feature>
<proteinExistence type="predicted"/>
<gene>
    <name evidence="2 4" type="ORF">CBG24549</name>
    <name evidence="2" type="ORF">CBG_24549</name>
</gene>
<reference evidence="2 3" key="2">
    <citation type="journal article" date="2011" name="PLoS Genet.">
        <title>Caenorhabditis briggsae recombinant inbred line genotypes reveal inter-strain incompatibility and the evolution of recombination.</title>
        <authorList>
            <person name="Ross J.A."/>
            <person name="Koboldt D.C."/>
            <person name="Staisch J.E."/>
            <person name="Chamberlin H.M."/>
            <person name="Gupta B.P."/>
            <person name="Miller R.D."/>
            <person name="Baird S.E."/>
            <person name="Haag E.S."/>
        </authorList>
    </citation>
    <scope>NUCLEOTIDE SEQUENCE [LARGE SCALE GENOMIC DNA]</scope>
    <source>
        <strain evidence="2 3">AF16</strain>
    </source>
</reference>
<evidence type="ECO:0000313" key="3">
    <source>
        <dbReference type="Proteomes" id="UP000008549"/>
    </source>
</evidence>
<dbReference type="GeneID" id="8590357"/>
<dbReference type="RefSeq" id="XP_045091363.1">
    <property type="nucleotide sequence ID" value="XM_045240942.1"/>
</dbReference>
<organism evidence="2 3">
    <name type="scientific">Caenorhabditis briggsae</name>
    <dbReference type="NCBI Taxonomy" id="6238"/>
    <lineage>
        <taxon>Eukaryota</taxon>
        <taxon>Metazoa</taxon>
        <taxon>Ecdysozoa</taxon>
        <taxon>Nematoda</taxon>
        <taxon>Chromadorea</taxon>
        <taxon>Rhabditida</taxon>
        <taxon>Rhabditina</taxon>
        <taxon>Rhabditomorpha</taxon>
        <taxon>Rhabditoidea</taxon>
        <taxon>Rhabditidae</taxon>
        <taxon>Peloderinae</taxon>
        <taxon>Caenorhabditis</taxon>
    </lineage>
</organism>
<accession>A8WKY6</accession>
<dbReference type="Proteomes" id="UP000008549">
    <property type="component" value="Unassembled WGS sequence"/>
</dbReference>
<keyword evidence="3" id="KW-1185">Reference proteome</keyword>
<sequence length="276" mass="32175">MPKKTVTFREDLIIRVVKKHSLIIEFLVKEKTKMEKVKNMFAEELGVDKSNINGNEDESNKENIDPNFLVFGNFLVFDEDNEDDENEEGEYFVQDGEYDNADELVQEMYDLQIYGDSSSDESNSDDESNDEEIIEAENREIRQEIEEQLDFFTNFMANRNGQNVEPQEELNRNEMPMNENARYGENGEGEVGVENDEDDEWSQAQFAQNNSLLNLEPSEHQERNETAEIGNDGMNDWPLEILARTFRVELNVLEMAIELEAVVEQFEANEFENEEF</sequence>
<dbReference type="CTD" id="8590357"/>
<name>A8WKY6_CAEBR</name>
<evidence type="ECO:0000256" key="1">
    <source>
        <dbReference type="SAM" id="MobiDB-lite"/>
    </source>
</evidence>
<evidence type="ECO:0000313" key="4">
    <source>
        <dbReference type="WormBase" id="CBG24549"/>
    </source>
</evidence>
<dbReference type="HOGENOM" id="CLU_1009122_0_0_1"/>
<feature type="compositionally biased region" description="Acidic residues" evidence="1">
    <location>
        <begin position="187"/>
        <end position="198"/>
    </location>
</feature>
<dbReference type="WormBase" id="CBG24549">
    <property type="protein sequence ID" value="CBP44127"/>
    <property type="gene ID" value="WBGene00042635"/>
</dbReference>